<feature type="domain" description="C2H2-type" evidence="3">
    <location>
        <begin position="236"/>
        <end position="263"/>
    </location>
</feature>
<keyword evidence="1" id="KW-0479">Metal-binding</keyword>
<dbReference type="GO" id="GO:0008270">
    <property type="term" value="F:zinc ion binding"/>
    <property type="evidence" value="ECO:0007669"/>
    <property type="project" value="UniProtKB-KW"/>
</dbReference>
<keyword evidence="1" id="KW-0862">Zinc</keyword>
<dbReference type="AlphaFoldDB" id="A0A0D7BQZ5"/>
<evidence type="ECO:0000256" key="2">
    <source>
        <dbReference type="SAM" id="MobiDB-lite"/>
    </source>
</evidence>
<dbReference type="EMBL" id="KN880441">
    <property type="protein sequence ID" value="KIY72660.1"/>
    <property type="molecule type" value="Genomic_DNA"/>
</dbReference>
<feature type="compositionally biased region" description="Gly residues" evidence="2">
    <location>
        <begin position="139"/>
        <end position="151"/>
    </location>
</feature>
<evidence type="ECO:0000256" key="1">
    <source>
        <dbReference type="PROSITE-ProRule" id="PRU00042"/>
    </source>
</evidence>
<evidence type="ECO:0000313" key="4">
    <source>
        <dbReference type="EMBL" id="KIY72660.1"/>
    </source>
</evidence>
<accession>A0A0D7BQZ5</accession>
<organism evidence="4 5">
    <name type="scientific">Cylindrobasidium torrendii FP15055 ss-10</name>
    <dbReference type="NCBI Taxonomy" id="1314674"/>
    <lineage>
        <taxon>Eukaryota</taxon>
        <taxon>Fungi</taxon>
        <taxon>Dikarya</taxon>
        <taxon>Basidiomycota</taxon>
        <taxon>Agaricomycotina</taxon>
        <taxon>Agaricomycetes</taxon>
        <taxon>Agaricomycetidae</taxon>
        <taxon>Agaricales</taxon>
        <taxon>Marasmiineae</taxon>
        <taxon>Physalacriaceae</taxon>
        <taxon>Cylindrobasidium</taxon>
    </lineage>
</organism>
<name>A0A0D7BQZ5_9AGAR</name>
<evidence type="ECO:0000259" key="3">
    <source>
        <dbReference type="PROSITE" id="PS50157"/>
    </source>
</evidence>
<dbReference type="InterPro" id="IPR013087">
    <property type="entry name" value="Znf_C2H2_type"/>
</dbReference>
<keyword evidence="5" id="KW-1185">Reference proteome</keyword>
<keyword evidence="1" id="KW-0863">Zinc-finger</keyword>
<proteinExistence type="predicted"/>
<protein>
    <recommendedName>
        <fullName evidence="3">C2H2-type domain-containing protein</fullName>
    </recommendedName>
</protein>
<sequence>MSSSDWPSSGSIYQGAYSQTRIAEPYDPEWLAQTQQQLIPKDYSNAASTNDHGAVSNSTRDHYYPTFGFPPPEYGMAYSNTTQMSNYQEFMTVSSQGTQGYPHHDRPTVAMNTGPSSVQNASSDVGTQQWYQIEQTSPSGGGLVAQGGPPGGVSSSRRDRGPDERSISALRKGDARFYCNVPDCKNHLTGTGFTSPSSFNSENFFSLRGGLGCLEARANNGCEGHVRDKHINHGVHACQFKGCTKTYKDSTSLDRHCKKEGHY</sequence>
<feature type="region of interest" description="Disordered" evidence="2">
    <location>
        <begin position="137"/>
        <end position="164"/>
    </location>
</feature>
<evidence type="ECO:0000313" key="5">
    <source>
        <dbReference type="Proteomes" id="UP000054007"/>
    </source>
</evidence>
<dbReference type="PROSITE" id="PS50157">
    <property type="entry name" value="ZINC_FINGER_C2H2_2"/>
    <property type="match status" value="1"/>
</dbReference>
<dbReference type="Proteomes" id="UP000054007">
    <property type="component" value="Unassembled WGS sequence"/>
</dbReference>
<gene>
    <name evidence="4" type="ORF">CYLTODRAFT_407191</name>
</gene>
<dbReference type="PROSITE" id="PS00028">
    <property type="entry name" value="ZINC_FINGER_C2H2_1"/>
    <property type="match status" value="1"/>
</dbReference>
<reference evidence="4 5" key="1">
    <citation type="journal article" date="2015" name="Fungal Genet. Biol.">
        <title>Evolution of novel wood decay mechanisms in Agaricales revealed by the genome sequences of Fistulina hepatica and Cylindrobasidium torrendii.</title>
        <authorList>
            <person name="Floudas D."/>
            <person name="Held B.W."/>
            <person name="Riley R."/>
            <person name="Nagy L.G."/>
            <person name="Koehler G."/>
            <person name="Ransdell A.S."/>
            <person name="Younus H."/>
            <person name="Chow J."/>
            <person name="Chiniquy J."/>
            <person name="Lipzen A."/>
            <person name="Tritt A."/>
            <person name="Sun H."/>
            <person name="Haridas S."/>
            <person name="LaButti K."/>
            <person name="Ohm R.A."/>
            <person name="Kues U."/>
            <person name="Blanchette R.A."/>
            <person name="Grigoriev I.V."/>
            <person name="Minto R.E."/>
            <person name="Hibbett D.S."/>
        </authorList>
    </citation>
    <scope>NUCLEOTIDE SEQUENCE [LARGE SCALE GENOMIC DNA]</scope>
    <source>
        <strain evidence="4 5">FP15055 ss-10</strain>
    </source>
</reference>